<reference evidence="7" key="1">
    <citation type="journal article" date="2014" name="Int. J. Syst. Evol. Microbiol.">
        <title>Complete genome sequence of Corynebacterium casei LMG S-19264T (=DSM 44701T), isolated from a smear-ripened cheese.</title>
        <authorList>
            <consortium name="US DOE Joint Genome Institute (JGI-PGF)"/>
            <person name="Walter F."/>
            <person name="Albersmeier A."/>
            <person name="Kalinowski J."/>
            <person name="Ruckert C."/>
        </authorList>
    </citation>
    <scope>NUCLEOTIDE SEQUENCE</scope>
    <source>
        <strain evidence="7">CCM 7086</strain>
    </source>
</reference>
<keyword evidence="4 5" id="KW-0472">Membrane</keyword>
<sequence length="148" mass="16051">MNASTHTAVISQHKSKILALLLAIFLGGTGAHRFYLYGKRDFLAWNYLLALLLFIGAVIVAQGPHSWAISVLALFPISIYIGLVEALVIGLTPDEKWDARFNPHSGQSTRSRWPVAVLLVLTFAIGITAFLVSISRAIDLFLTGGAFG</sequence>
<comment type="caution">
    <text evidence="7">The sequence shown here is derived from an EMBL/GenBank/DDBJ whole genome shotgun (WGS) entry which is preliminary data.</text>
</comment>
<evidence type="ECO:0000256" key="3">
    <source>
        <dbReference type="ARBA" id="ARBA00022989"/>
    </source>
</evidence>
<evidence type="ECO:0000313" key="7">
    <source>
        <dbReference type="EMBL" id="GGC07731.1"/>
    </source>
</evidence>
<feature type="domain" description="TM2" evidence="6">
    <location>
        <begin position="13"/>
        <end position="59"/>
    </location>
</feature>
<feature type="transmembrane region" description="Helical" evidence="5">
    <location>
        <begin position="43"/>
        <end position="61"/>
    </location>
</feature>
<gene>
    <name evidence="7" type="ORF">GCM10007205_16050</name>
</gene>
<keyword evidence="8" id="KW-1185">Reference proteome</keyword>
<evidence type="ECO:0000259" key="6">
    <source>
        <dbReference type="Pfam" id="PF05154"/>
    </source>
</evidence>
<comment type="subcellular location">
    <subcellularLocation>
        <location evidence="1">Membrane</location>
        <topology evidence="1">Multi-pass membrane protein</topology>
    </subcellularLocation>
</comment>
<dbReference type="Proteomes" id="UP000620266">
    <property type="component" value="Unassembled WGS sequence"/>
</dbReference>
<dbReference type="EMBL" id="BMCG01000003">
    <property type="protein sequence ID" value="GGC07731.1"/>
    <property type="molecule type" value="Genomic_DNA"/>
</dbReference>
<feature type="transmembrane region" description="Helical" evidence="5">
    <location>
        <begin position="17"/>
        <end position="36"/>
    </location>
</feature>
<evidence type="ECO:0000256" key="5">
    <source>
        <dbReference type="SAM" id="Phobius"/>
    </source>
</evidence>
<accession>A0A8J2UMK5</accession>
<dbReference type="AlphaFoldDB" id="A0A8J2UMK5"/>
<keyword evidence="3 5" id="KW-1133">Transmembrane helix</keyword>
<dbReference type="GO" id="GO:0016020">
    <property type="term" value="C:membrane"/>
    <property type="evidence" value="ECO:0007669"/>
    <property type="project" value="UniProtKB-SubCell"/>
</dbReference>
<feature type="transmembrane region" description="Helical" evidence="5">
    <location>
        <begin position="113"/>
        <end position="134"/>
    </location>
</feature>
<organism evidence="7 8">
    <name type="scientific">Oxalicibacterium flavum</name>
    <dbReference type="NCBI Taxonomy" id="179467"/>
    <lineage>
        <taxon>Bacteria</taxon>
        <taxon>Pseudomonadati</taxon>
        <taxon>Pseudomonadota</taxon>
        <taxon>Betaproteobacteria</taxon>
        <taxon>Burkholderiales</taxon>
        <taxon>Oxalobacteraceae</taxon>
        <taxon>Oxalicibacterium</taxon>
    </lineage>
</organism>
<name>A0A8J2UMK5_9BURK</name>
<evidence type="ECO:0000313" key="8">
    <source>
        <dbReference type="Proteomes" id="UP000620266"/>
    </source>
</evidence>
<dbReference type="RefSeq" id="WP_188395703.1">
    <property type="nucleotide sequence ID" value="NZ_BMCG01000003.1"/>
</dbReference>
<dbReference type="InterPro" id="IPR007829">
    <property type="entry name" value="TM2"/>
</dbReference>
<feature type="transmembrane region" description="Helical" evidence="5">
    <location>
        <begin position="67"/>
        <end position="92"/>
    </location>
</feature>
<evidence type="ECO:0000256" key="1">
    <source>
        <dbReference type="ARBA" id="ARBA00004141"/>
    </source>
</evidence>
<evidence type="ECO:0000256" key="2">
    <source>
        <dbReference type="ARBA" id="ARBA00022692"/>
    </source>
</evidence>
<evidence type="ECO:0000256" key="4">
    <source>
        <dbReference type="ARBA" id="ARBA00023136"/>
    </source>
</evidence>
<protein>
    <submittedName>
        <fullName evidence="7">Membrane protein</fullName>
    </submittedName>
</protein>
<reference evidence="7" key="2">
    <citation type="submission" date="2020-09" db="EMBL/GenBank/DDBJ databases">
        <authorList>
            <person name="Sun Q."/>
            <person name="Sedlacek I."/>
        </authorList>
    </citation>
    <scope>NUCLEOTIDE SEQUENCE</scope>
    <source>
        <strain evidence="7">CCM 7086</strain>
    </source>
</reference>
<dbReference type="Pfam" id="PF05154">
    <property type="entry name" value="TM2"/>
    <property type="match status" value="1"/>
</dbReference>
<keyword evidence="2 5" id="KW-0812">Transmembrane</keyword>
<proteinExistence type="predicted"/>